<evidence type="ECO:0000313" key="1">
    <source>
        <dbReference type="EMBL" id="EDS13431.1"/>
    </source>
</evidence>
<proteinExistence type="predicted"/>
<dbReference type="Proteomes" id="UP000004713">
    <property type="component" value="Unassembled WGS sequence"/>
</dbReference>
<reference evidence="1 2" key="2">
    <citation type="submission" date="2007-11" db="EMBL/GenBank/DDBJ databases">
        <authorList>
            <person name="Fulton L."/>
            <person name="Clifton S."/>
            <person name="Fulton B."/>
            <person name="Xu J."/>
            <person name="Minx P."/>
            <person name="Pepin K.H."/>
            <person name="Johnson M."/>
            <person name="Thiruvilangam P."/>
            <person name="Bhonagiri V."/>
            <person name="Nash W.E."/>
            <person name="Mardis E.R."/>
            <person name="Wilson R.K."/>
        </authorList>
    </citation>
    <scope>NUCLEOTIDE SEQUENCE [LARGE SCALE GENOMIC DNA]</scope>
    <source>
        <strain evidence="1 2">ATCC 43183</strain>
    </source>
</reference>
<gene>
    <name evidence="1" type="ORF">BACSTE_03612</name>
</gene>
<reference evidence="1 2" key="1">
    <citation type="submission" date="2007-11" db="EMBL/GenBank/DDBJ databases">
        <title>Draft genome sequence of Bacteroides stercoris(ATCC 43183).</title>
        <authorList>
            <person name="Sudarsanam P."/>
            <person name="Ley R."/>
            <person name="Guruge J."/>
            <person name="Turnbaugh P.J."/>
            <person name="Mahowald M."/>
            <person name="Liep D."/>
            <person name="Gordon J."/>
        </authorList>
    </citation>
    <scope>NUCLEOTIDE SEQUENCE [LARGE SCALE GENOMIC DNA]</scope>
    <source>
        <strain evidence="1 2">ATCC 43183</strain>
    </source>
</reference>
<evidence type="ECO:0000313" key="2">
    <source>
        <dbReference type="Proteomes" id="UP000004713"/>
    </source>
</evidence>
<comment type="caution">
    <text evidence="1">The sequence shown here is derived from an EMBL/GenBank/DDBJ whole genome shotgun (WGS) entry which is preliminary data.</text>
</comment>
<sequence length="50" mass="5761">MMNKKEVHRALRHTFVSVKFSFIENICNVAGYDRLVLLKPSSISCGIIMY</sequence>
<accession>B0NVS9</accession>
<name>B0NVS9_BACSE</name>
<dbReference type="EMBL" id="ABFZ02000023">
    <property type="protein sequence ID" value="EDS13431.1"/>
    <property type="molecule type" value="Genomic_DNA"/>
</dbReference>
<protein>
    <submittedName>
        <fullName evidence="1">Uncharacterized protein</fullName>
    </submittedName>
</protein>
<dbReference type="AlphaFoldDB" id="B0NVS9"/>
<dbReference type="HOGENOM" id="CLU_3114760_0_0_10"/>
<organism evidence="1 2">
    <name type="scientific">Bacteroides stercoris ATCC 43183</name>
    <dbReference type="NCBI Taxonomy" id="449673"/>
    <lineage>
        <taxon>Bacteria</taxon>
        <taxon>Pseudomonadati</taxon>
        <taxon>Bacteroidota</taxon>
        <taxon>Bacteroidia</taxon>
        <taxon>Bacteroidales</taxon>
        <taxon>Bacteroidaceae</taxon>
        <taxon>Bacteroides</taxon>
    </lineage>
</organism>